<dbReference type="InterPro" id="IPR019554">
    <property type="entry name" value="Soluble_ligand-bd"/>
</dbReference>
<protein>
    <submittedName>
        <fullName evidence="5">SLBB domain-containing protein</fullName>
    </submittedName>
</protein>
<dbReference type="InterPro" id="IPR011538">
    <property type="entry name" value="Nuo51_FMN-bd"/>
</dbReference>
<dbReference type="SMART" id="SM00928">
    <property type="entry name" value="NADH_4Fe-4S"/>
    <property type="match status" value="1"/>
</dbReference>
<evidence type="ECO:0000256" key="1">
    <source>
        <dbReference type="ARBA" id="ARBA00022723"/>
    </source>
</evidence>
<evidence type="ECO:0000313" key="5">
    <source>
        <dbReference type="EMBL" id="QWV97544.1"/>
    </source>
</evidence>
<reference evidence="5 6" key="1">
    <citation type="submission" date="2021-06" db="EMBL/GenBank/DDBJ databases">
        <title>Gemonas diversity in paddy soil.</title>
        <authorList>
            <person name="Liu G."/>
        </authorList>
    </citation>
    <scope>NUCLEOTIDE SEQUENCE [LARGE SCALE GENOMIC DNA]</scope>
    <source>
        <strain evidence="5 6">RG29</strain>
    </source>
</reference>
<dbReference type="Pfam" id="PF10531">
    <property type="entry name" value="SLBB"/>
    <property type="match status" value="1"/>
</dbReference>
<gene>
    <name evidence="5" type="ORF">KP005_19780</name>
</gene>
<dbReference type="EMBL" id="CP076724">
    <property type="protein sequence ID" value="QWV97544.1"/>
    <property type="molecule type" value="Genomic_DNA"/>
</dbReference>
<dbReference type="Pfam" id="PF10589">
    <property type="entry name" value="NADH_4Fe-4S"/>
    <property type="match status" value="1"/>
</dbReference>
<dbReference type="PANTHER" id="PTHR43578">
    <property type="entry name" value="NADH-QUINONE OXIDOREDUCTASE SUBUNIT F"/>
    <property type="match status" value="1"/>
</dbReference>
<keyword evidence="1" id="KW-0479">Metal-binding</keyword>
<dbReference type="Pfam" id="PF01512">
    <property type="entry name" value="Complex1_51K"/>
    <property type="match status" value="1"/>
</dbReference>
<name>A0ABX8JIS9_9BACT</name>
<evidence type="ECO:0000259" key="4">
    <source>
        <dbReference type="SMART" id="SM00928"/>
    </source>
</evidence>
<evidence type="ECO:0000256" key="2">
    <source>
        <dbReference type="ARBA" id="ARBA00023004"/>
    </source>
</evidence>
<sequence length="421" mass="46070">MELPLFRHNRPNRVVTFDEYREEGGFEALKKAFSGMSPNDVQQAVMDSGLRGRGGAGFSTGRKWSFVPRDLPGPRWLICNCDEMEPGTYKDRVLLEHNPYSVIEGMTLACYALGVRHAFIFIRKGYEKAAANLARGIEEAKKAGLLGEHILGSEHSIDLDLHLSAGRYICGEETALINALEGKRPNPRSKPPFPAVKGLWQGPTVVNNVETLANVPAIVANGAPWFKGLALNPEGAGSKLFCVSGSVKNRACVELPIGTTLGDIIDGACGGMRDGRKFKACIPGGASTQFLKPEHWTLPMDYETVAKAGSRLGSGGVIVFDEGHCLVEATLNLITFFARESCGWCTPCREGLPYVKEILTRIENGRGEEDDITILREHVKYLNYTFCALAPGAMAPLDGLLRDFEDEVREHITKKKCPFKG</sequence>
<dbReference type="InterPro" id="IPR001949">
    <property type="entry name" value="NADH-UbQ_OxRdtase_51kDa_CS"/>
</dbReference>
<dbReference type="PANTHER" id="PTHR43578:SF3">
    <property type="entry name" value="NADH-QUINONE OXIDOREDUCTASE SUBUNIT F"/>
    <property type="match status" value="1"/>
</dbReference>
<organism evidence="5 6">
    <name type="scientific">Geomonas diazotrophica</name>
    <dbReference type="NCBI Taxonomy" id="2843197"/>
    <lineage>
        <taxon>Bacteria</taxon>
        <taxon>Pseudomonadati</taxon>
        <taxon>Thermodesulfobacteriota</taxon>
        <taxon>Desulfuromonadia</taxon>
        <taxon>Geobacterales</taxon>
        <taxon>Geobacteraceae</taxon>
        <taxon>Geomonas</taxon>
    </lineage>
</organism>
<dbReference type="Proteomes" id="UP000683493">
    <property type="component" value="Chromosome"/>
</dbReference>
<keyword evidence="2" id="KW-0408">Iron</keyword>
<evidence type="ECO:0000313" key="6">
    <source>
        <dbReference type="Proteomes" id="UP000683493"/>
    </source>
</evidence>
<accession>A0ABX8JIS9</accession>
<dbReference type="PROSITE" id="PS00645">
    <property type="entry name" value="COMPLEX1_51K_2"/>
    <property type="match status" value="1"/>
</dbReference>
<feature type="domain" description="NADH-ubiquinone oxidoreductase 51kDa subunit iron-sulphur binding" evidence="4">
    <location>
        <begin position="327"/>
        <end position="372"/>
    </location>
</feature>
<proteinExistence type="predicted"/>
<evidence type="ECO:0000256" key="3">
    <source>
        <dbReference type="ARBA" id="ARBA00023014"/>
    </source>
</evidence>
<keyword evidence="6" id="KW-1185">Reference proteome</keyword>
<dbReference type="InterPro" id="IPR019575">
    <property type="entry name" value="Nuop51_4Fe4S-bd"/>
</dbReference>
<keyword evidence="3" id="KW-0411">Iron-sulfur</keyword>